<organism evidence="4 5">
    <name type="scientific">Pseudodesulfovibrio alkaliphilus</name>
    <dbReference type="NCBI Taxonomy" id="2661613"/>
    <lineage>
        <taxon>Bacteria</taxon>
        <taxon>Pseudomonadati</taxon>
        <taxon>Thermodesulfobacteriota</taxon>
        <taxon>Desulfovibrionia</taxon>
        <taxon>Desulfovibrionales</taxon>
        <taxon>Desulfovibrionaceae</taxon>
    </lineage>
</organism>
<protein>
    <recommendedName>
        <fullName evidence="6">Lipoprotein</fullName>
    </recommendedName>
</protein>
<feature type="coiled-coil region" evidence="1">
    <location>
        <begin position="30"/>
        <end position="57"/>
    </location>
</feature>
<feature type="region of interest" description="Disordered" evidence="2">
    <location>
        <begin position="128"/>
        <end position="152"/>
    </location>
</feature>
<feature type="signal peptide" evidence="3">
    <location>
        <begin position="1"/>
        <end position="24"/>
    </location>
</feature>
<evidence type="ECO:0000313" key="5">
    <source>
        <dbReference type="Proteomes" id="UP000461162"/>
    </source>
</evidence>
<dbReference type="EMBL" id="WODC01000003">
    <property type="protein sequence ID" value="MUM77267.1"/>
    <property type="molecule type" value="Genomic_DNA"/>
</dbReference>
<keyword evidence="3" id="KW-0732">Signal</keyword>
<dbReference type="Proteomes" id="UP000461162">
    <property type="component" value="Unassembled WGS sequence"/>
</dbReference>
<evidence type="ECO:0000256" key="1">
    <source>
        <dbReference type="SAM" id="Coils"/>
    </source>
</evidence>
<keyword evidence="5" id="KW-1185">Reference proteome</keyword>
<dbReference type="AlphaFoldDB" id="A0A7K1KMM0"/>
<accession>A0A7K1KMM0</accession>
<evidence type="ECO:0000256" key="3">
    <source>
        <dbReference type="SAM" id="SignalP"/>
    </source>
</evidence>
<comment type="caution">
    <text evidence="4">The sequence shown here is derived from an EMBL/GenBank/DDBJ whole genome shotgun (WGS) entry which is preliminary data.</text>
</comment>
<evidence type="ECO:0000313" key="4">
    <source>
        <dbReference type="EMBL" id="MUM77267.1"/>
    </source>
</evidence>
<dbReference type="RefSeq" id="WP_155933233.1">
    <property type="nucleotide sequence ID" value="NZ_WODC01000003.1"/>
</dbReference>
<sequence length="152" mass="16534">MRPRNGQLLVAAVLALLFCLSACGPPPGDRDGDSDRVSALEAEVAALREEMRARDEALRDELSLVRRGIDAVREALEANAAPRPGAATSDAAAREDQDDELDIKARTFVNESLDRLLGITKKLLDRMDSELDKRDEQPSDGPQAPDGQGEER</sequence>
<feature type="chain" id="PRO_5029905395" description="Lipoprotein" evidence="3">
    <location>
        <begin position="25"/>
        <end position="152"/>
    </location>
</feature>
<gene>
    <name evidence="4" type="ORF">GKC30_06450</name>
</gene>
<evidence type="ECO:0000256" key="2">
    <source>
        <dbReference type="SAM" id="MobiDB-lite"/>
    </source>
</evidence>
<keyword evidence="1" id="KW-0175">Coiled coil</keyword>
<reference evidence="4 5" key="1">
    <citation type="submission" date="2019-11" db="EMBL/GenBank/DDBJ databases">
        <title>Pseudodesulfovibrio alkaliphilus, sp. nov., an alkaliphilic sulfate-reducing bacteria from mud volcano of Taman peninsula, Russia.</title>
        <authorList>
            <person name="Frolova A."/>
            <person name="Merkel A.Y."/>
            <person name="Slobodkin A.I."/>
        </authorList>
    </citation>
    <scope>NUCLEOTIDE SEQUENCE [LARGE SCALE GENOMIC DNA]</scope>
    <source>
        <strain evidence="4 5">F-1</strain>
    </source>
</reference>
<name>A0A7K1KMM0_9BACT</name>
<feature type="compositionally biased region" description="Basic and acidic residues" evidence="2">
    <location>
        <begin position="128"/>
        <end position="137"/>
    </location>
</feature>
<feature type="region of interest" description="Disordered" evidence="2">
    <location>
        <begin position="76"/>
        <end position="101"/>
    </location>
</feature>
<proteinExistence type="predicted"/>
<evidence type="ECO:0008006" key="6">
    <source>
        <dbReference type="Google" id="ProtNLM"/>
    </source>
</evidence>